<evidence type="ECO:0000256" key="1">
    <source>
        <dbReference type="ARBA" id="ARBA00022723"/>
    </source>
</evidence>
<dbReference type="EMBL" id="LGPB01000136">
    <property type="protein sequence ID" value="KRG10577.1"/>
    <property type="molecule type" value="Genomic_DNA"/>
</dbReference>
<reference evidence="3 4" key="1">
    <citation type="submission" date="2015-06" db="EMBL/GenBank/DDBJ databases">
        <title>Genome sequencing project of Bacillus galactosidilyticus PL133.</title>
        <authorList>
            <person name="Gaiero J."/>
            <person name="Nicol R."/>
            <person name="Habash M."/>
        </authorList>
    </citation>
    <scope>NUCLEOTIDE SEQUENCE [LARGE SCALE GENOMIC DNA]</scope>
    <source>
        <strain evidence="3 4">PL133</strain>
    </source>
</reference>
<dbReference type="GO" id="GO:0046872">
    <property type="term" value="F:metal ion binding"/>
    <property type="evidence" value="ECO:0007669"/>
    <property type="project" value="UniProtKB-KW"/>
</dbReference>
<dbReference type="SUPFAM" id="SSF53800">
    <property type="entry name" value="Chelatase"/>
    <property type="match status" value="1"/>
</dbReference>
<dbReference type="Proteomes" id="UP000053881">
    <property type="component" value="Unassembled WGS sequence"/>
</dbReference>
<evidence type="ECO:0000313" key="4">
    <source>
        <dbReference type="Proteomes" id="UP000053881"/>
    </source>
</evidence>
<proteinExistence type="predicted"/>
<protein>
    <submittedName>
        <fullName evidence="3">Sirohydrochlorin ferrochelatase</fullName>
    </submittedName>
</protein>
<accession>A0A0Q9Y383</accession>
<dbReference type="CDD" id="cd03414">
    <property type="entry name" value="CbiX_SirB_C"/>
    <property type="match status" value="1"/>
</dbReference>
<dbReference type="CDD" id="cd03416">
    <property type="entry name" value="CbiX_SirB_N"/>
    <property type="match status" value="1"/>
</dbReference>
<keyword evidence="2" id="KW-0456">Lyase</keyword>
<name>A0A0Q9Y383_9BACI</name>
<sequence>MQAVLYISHGSRSQEGVQEAIKFIDQCRKKVNLKIQEICFLELVSPSIAEGISRCVKRGATHIAVVPILLLTAVHAKKDIPVALEKAKKIYPQIEFSYGSPLGVHPRLLECLYDQIEQEREEGLRDSTILLVGRGSSDPAVKSDLTEIASQFEQMYDLPNVHTCFLYGASPKFDDALLKLIEGLIEGEKKRIFILPYLFFSGLLMNGIKQKIAEAHDDSKQLILCKTLGHHPVVPTILSERIL</sequence>
<dbReference type="AlphaFoldDB" id="A0A0Q9Y383"/>
<dbReference type="PANTHER" id="PTHR33542:SF3">
    <property type="entry name" value="SIROHYDROCHLORIN FERROCHELATASE, CHLOROPLASTIC"/>
    <property type="match status" value="1"/>
</dbReference>
<dbReference type="PANTHER" id="PTHR33542">
    <property type="entry name" value="SIROHYDROCHLORIN FERROCHELATASE, CHLOROPLASTIC"/>
    <property type="match status" value="1"/>
</dbReference>
<keyword evidence="1" id="KW-0479">Metal-binding</keyword>
<gene>
    <name evidence="3" type="ORF">ACA29_20445</name>
</gene>
<evidence type="ECO:0000256" key="2">
    <source>
        <dbReference type="ARBA" id="ARBA00023239"/>
    </source>
</evidence>
<dbReference type="Gene3D" id="3.40.50.1400">
    <property type="match status" value="2"/>
</dbReference>
<dbReference type="PATRIC" id="fig|217031.4.peg.6947"/>
<dbReference type="GO" id="GO:0016829">
    <property type="term" value="F:lyase activity"/>
    <property type="evidence" value="ECO:0007669"/>
    <property type="project" value="UniProtKB-KW"/>
</dbReference>
<dbReference type="Pfam" id="PF01903">
    <property type="entry name" value="CbiX"/>
    <property type="match status" value="2"/>
</dbReference>
<evidence type="ECO:0000313" key="3">
    <source>
        <dbReference type="EMBL" id="KRG10577.1"/>
    </source>
</evidence>
<dbReference type="InterPro" id="IPR050963">
    <property type="entry name" value="Sirohydro_Cobaltochel/CbiX"/>
</dbReference>
<dbReference type="InterPro" id="IPR002762">
    <property type="entry name" value="CbiX-like"/>
</dbReference>
<comment type="caution">
    <text evidence="3">The sequence shown here is derived from an EMBL/GenBank/DDBJ whole genome shotgun (WGS) entry which is preliminary data.</text>
</comment>
<organism evidence="3 4">
    <name type="scientific">Lederbergia galactosidilytica</name>
    <dbReference type="NCBI Taxonomy" id="217031"/>
    <lineage>
        <taxon>Bacteria</taxon>
        <taxon>Bacillati</taxon>
        <taxon>Bacillota</taxon>
        <taxon>Bacilli</taxon>
        <taxon>Bacillales</taxon>
        <taxon>Bacillaceae</taxon>
        <taxon>Lederbergia</taxon>
    </lineage>
</organism>